<dbReference type="SUPFAM" id="SSF49464">
    <property type="entry name" value="Carboxypeptidase regulatory domain-like"/>
    <property type="match status" value="1"/>
</dbReference>
<comment type="subcellular location">
    <subcellularLocation>
        <location evidence="1">Cell outer membrane</location>
        <topology evidence="1">Multi-pass membrane protein</topology>
    </subcellularLocation>
</comment>
<dbReference type="InterPro" id="IPR012910">
    <property type="entry name" value="Plug_dom"/>
</dbReference>
<keyword evidence="1" id="KW-1134">Transmembrane beta strand</keyword>
<gene>
    <name evidence="3" type="ORF">ACFQ1G_01580</name>
</gene>
<keyword evidence="1" id="KW-0812">Transmembrane</keyword>
<evidence type="ECO:0000259" key="2">
    <source>
        <dbReference type="Pfam" id="PF07715"/>
    </source>
</evidence>
<sequence length="819" mass="93680">MKASHLFLFLGLLFWSDLFPQTAILEGVILNESQEPVEDVNLFTNEGLGTRSNKNGFYRLELPAGKKINISLSHLSYGKITFAVLLSPGETLEFNPILKVGNEQIEEVIISSEELENVRGITVLQPETIRNIPGANAGVENLLKTLPGVSSNNELSTQYSVRGGNYDENLVYVNGIEVYRPFLVRSGQQEGLSFVNPDLVRNVHFSAGGFQAKYGDKLSSVLDITYRRPVDFGITIDAGFLGANISSEGISKNKKFTYLTGLRYRDNSLFVKAKQTETNFRPRFADAQTNLTYQFSDKLELSFLGNISLNVYDYEPKTRQTNFGTVQDPKALLIYYTGQEEDRYRTWFGATKASYVVNENYTTHFILSAYNTLEQEYFDIIAAYRLGEVNTDVAGENFGNVEYSEAVGGQLTHARNKLDALILNAEHKGSYKINTHQFDYGIKFTHEDIRDRIREYEIIDSAGFSIRPPLPDFQKNEPYEPFEAPLVPYRSIRAFNETRINRVQAFLQWSKRGKIGNHETWTNAGLRSNFWNLDAPPATNSEIVFSPRAQFAIKPDWKPDMVFRISGGVYHQPPFYREFRDFNGNLNPEVEAQRALHLVLGHDYSFRMYSRPFKLTSEIYYKDISKVNPYTLENVRIRYAAENNAEAYAYGLDLRLNGEFVPGTESWLSFGYLKTEENIEEKGFIARPTDQRLKFGLLFQDYVPKVPDLKMYLNLVYNTGLPGGSPAYADPYLYQSRLPDYRRADLGLSYILKNGNSETSFKWFRSFKEVSVGFEIFNIFDTQNSITNTFVRDVYTRVQYAVPNYLTPRVFNLKLGLKL</sequence>
<dbReference type="RefSeq" id="WP_380736487.1">
    <property type="nucleotide sequence ID" value="NZ_JBHTJP010000032.1"/>
</dbReference>
<comment type="similarity">
    <text evidence="1">Belongs to the TonB-dependent receptor family.</text>
</comment>
<keyword evidence="1" id="KW-0813">Transport</keyword>
<feature type="domain" description="TonB-dependent receptor plug" evidence="2">
    <location>
        <begin position="120"/>
        <end position="216"/>
    </location>
</feature>
<dbReference type="InterPro" id="IPR008969">
    <property type="entry name" value="CarboxyPept-like_regulatory"/>
</dbReference>
<comment type="caution">
    <text evidence="3">The sequence shown here is derived from an EMBL/GenBank/DDBJ whole genome shotgun (WGS) entry which is preliminary data.</text>
</comment>
<reference evidence="4" key="1">
    <citation type="journal article" date="2019" name="Int. J. Syst. Evol. Microbiol.">
        <title>The Global Catalogue of Microorganisms (GCM) 10K type strain sequencing project: providing services to taxonomists for standard genome sequencing and annotation.</title>
        <authorList>
            <consortium name="The Broad Institute Genomics Platform"/>
            <consortium name="The Broad Institute Genome Sequencing Center for Infectious Disease"/>
            <person name="Wu L."/>
            <person name="Ma J."/>
        </authorList>
    </citation>
    <scope>NUCLEOTIDE SEQUENCE [LARGE SCALE GENOMIC DNA]</scope>
    <source>
        <strain evidence="4">CCUG 60898</strain>
    </source>
</reference>
<evidence type="ECO:0000313" key="3">
    <source>
        <dbReference type="EMBL" id="MFD0975469.1"/>
    </source>
</evidence>
<dbReference type="PROSITE" id="PS52016">
    <property type="entry name" value="TONB_DEPENDENT_REC_3"/>
    <property type="match status" value="1"/>
</dbReference>
<keyword evidence="4" id="KW-1185">Reference proteome</keyword>
<proteinExistence type="inferred from homology"/>
<dbReference type="InterPro" id="IPR037066">
    <property type="entry name" value="Plug_dom_sf"/>
</dbReference>
<dbReference type="EMBL" id="JBHTJP010000032">
    <property type="protein sequence ID" value="MFD0975469.1"/>
    <property type="molecule type" value="Genomic_DNA"/>
</dbReference>
<evidence type="ECO:0000313" key="4">
    <source>
        <dbReference type="Proteomes" id="UP001597100"/>
    </source>
</evidence>
<dbReference type="Pfam" id="PF07715">
    <property type="entry name" value="Plug"/>
    <property type="match status" value="1"/>
</dbReference>
<dbReference type="Proteomes" id="UP001597100">
    <property type="component" value="Unassembled WGS sequence"/>
</dbReference>
<protein>
    <submittedName>
        <fullName evidence="3">TonB-dependent receptor plug domain-containing protein</fullName>
    </submittedName>
</protein>
<keyword evidence="1" id="KW-0472">Membrane</keyword>
<dbReference type="InterPro" id="IPR039426">
    <property type="entry name" value="TonB-dep_rcpt-like"/>
</dbReference>
<dbReference type="Gene3D" id="2.170.130.10">
    <property type="entry name" value="TonB-dependent receptor, plug domain"/>
    <property type="match status" value="1"/>
</dbReference>
<organism evidence="3 4">
    <name type="scientific">Salinimicrobium gaetbulicola</name>
    <dbReference type="NCBI Taxonomy" id="999702"/>
    <lineage>
        <taxon>Bacteria</taxon>
        <taxon>Pseudomonadati</taxon>
        <taxon>Bacteroidota</taxon>
        <taxon>Flavobacteriia</taxon>
        <taxon>Flavobacteriales</taxon>
        <taxon>Flavobacteriaceae</taxon>
        <taxon>Salinimicrobium</taxon>
    </lineage>
</organism>
<evidence type="ECO:0000256" key="1">
    <source>
        <dbReference type="PROSITE-ProRule" id="PRU01360"/>
    </source>
</evidence>
<name>A0ABW3IBT8_9FLAO</name>
<keyword evidence="1" id="KW-0998">Cell outer membrane</keyword>
<accession>A0ABW3IBT8</accession>
<keyword evidence="3" id="KW-0675">Receptor</keyword>
<dbReference type="SUPFAM" id="SSF56935">
    <property type="entry name" value="Porins"/>
    <property type="match status" value="1"/>
</dbReference>